<keyword evidence="2" id="KW-1185">Reference proteome</keyword>
<sequence length="147" mass="16125">MVNEVGVIDNLSLENQLIELTSLIRQLVITIKVCGICTLVEHPIDMFPTLQETKSDHLESVGSIAIWKAIVSAEFESRAICSPKIWIHPECTLESQQLSTAESEIPGTTIPTTTAIESATTRQLTIFRGLDEVVGNKKSGVPTKHEL</sequence>
<dbReference type="AlphaFoldDB" id="A0A371I7K3"/>
<gene>
    <name evidence="1" type="ORF">CR513_04366</name>
</gene>
<proteinExistence type="predicted"/>
<organism evidence="1 2">
    <name type="scientific">Mucuna pruriens</name>
    <name type="common">Velvet bean</name>
    <name type="synonym">Dolichos pruriens</name>
    <dbReference type="NCBI Taxonomy" id="157652"/>
    <lineage>
        <taxon>Eukaryota</taxon>
        <taxon>Viridiplantae</taxon>
        <taxon>Streptophyta</taxon>
        <taxon>Embryophyta</taxon>
        <taxon>Tracheophyta</taxon>
        <taxon>Spermatophyta</taxon>
        <taxon>Magnoliopsida</taxon>
        <taxon>eudicotyledons</taxon>
        <taxon>Gunneridae</taxon>
        <taxon>Pentapetalae</taxon>
        <taxon>rosids</taxon>
        <taxon>fabids</taxon>
        <taxon>Fabales</taxon>
        <taxon>Fabaceae</taxon>
        <taxon>Papilionoideae</taxon>
        <taxon>50 kb inversion clade</taxon>
        <taxon>NPAAA clade</taxon>
        <taxon>indigoferoid/millettioid clade</taxon>
        <taxon>Phaseoleae</taxon>
        <taxon>Mucuna</taxon>
    </lineage>
</organism>
<accession>A0A371I7K3</accession>
<reference evidence="1" key="1">
    <citation type="submission" date="2018-05" db="EMBL/GenBank/DDBJ databases">
        <title>Draft genome of Mucuna pruriens seed.</title>
        <authorList>
            <person name="Nnadi N.E."/>
            <person name="Vos R."/>
            <person name="Hasami M.H."/>
            <person name="Devisetty U.K."/>
            <person name="Aguiy J.C."/>
        </authorList>
    </citation>
    <scope>NUCLEOTIDE SEQUENCE [LARGE SCALE GENOMIC DNA]</scope>
    <source>
        <strain evidence="1">JCA_2017</strain>
    </source>
</reference>
<dbReference type="EMBL" id="QJKJ01000727">
    <property type="protein sequence ID" value="RDY11030.1"/>
    <property type="molecule type" value="Genomic_DNA"/>
</dbReference>
<evidence type="ECO:0000313" key="1">
    <source>
        <dbReference type="EMBL" id="RDY11030.1"/>
    </source>
</evidence>
<dbReference type="Proteomes" id="UP000257109">
    <property type="component" value="Unassembled WGS sequence"/>
</dbReference>
<comment type="caution">
    <text evidence="1">The sequence shown here is derived from an EMBL/GenBank/DDBJ whole genome shotgun (WGS) entry which is preliminary data.</text>
</comment>
<name>A0A371I7K3_MUCPR</name>
<evidence type="ECO:0000313" key="2">
    <source>
        <dbReference type="Proteomes" id="UP000257109"/>
    </source>
</evidence>
<feature type="non-terminal residue" evidence="1">
    <location>
        <position position="1"/>
    </location>
</feature>
<protein>
    <submittedName>
        <fullName evidence="1">Uncharacterized protein</fullName>
    </submittedName>
</protein>